<dbReference type="Gene3D" id="3.30.565.10">
    <property type="entry name" value="Histidine kinase-like ATPase, C-terminal domain"/>
    <property type="match status" value="1"/>
</dbReference>
<keyword evidence="6 11" id="KW-0418">Kinase</keyword>
<keyword evidence="5" id="KW-0547">Nucleotide-binding</keyword>
<evidence type="ECO:0000256" key="5">
    <source>
        <dbReference type="ARBA" id="ARBA00022741"/>
    </source>
</evidence>
<dbReference type="Pfam" id="PF01590">
    <property type="entry name" value="GAF"/>
    <property type="match status" value="1"/>
</dbReference>
<dbReference type="InterPro" id="IPR036097">
    <property type="entry name" value="HisK_dim/P_sf"/>
</dbReference>
<reference evidence="11 12" key="1">
    <citation type="journal article" date="2022" name="J. Am. Chem. Soc.">
        <title>Biosynthesis of Guanitoxin Enables Global Environmental Detection in Freshwater Cyanobacteria.</title>
        <authorList>
            <person name="Lima S.T."/>
            <person name="Fallon T.R."/>
            <person name="Cordoza J.L."/>
            <person name="Chekan J.R."/>
            <person name="Delbaje E."/>
            <person name="Hopiavuori A.R."/>
            <person name="Alvarenga D.O."/>
            <person name="Wood S.M."/>
            <person name="Luhavaya H."/>
            <person name="Baumgartner J.T."/>
            <person name="Dorr F.A."/>
            <person name="Etchegaray A."/>
            <person name="Pinto E."/>
            <person name="McKinnie S.M.K."/>
            <person name="Fiore M.F."/>
            <person name="Moore B.S."/>
        </authorList>
    </citation>
    <scope>NUCLEOTIDE SEQUENCE [LARGE SCALE GENOMIC DNA]</scope>
    <source>
        <strain evidence="11 12">ITEP-024</strain>
    </source>
</reference>
<dbReference type="EMBL" id="CP080598">
    <property type="protein sequence ID" value="QYX30060.1"/>
    <property type="molecule type" value="Genomic_DNA"/>
</dbReference>
<dbReference type="SUPFAM" id="SSF47384">
    <property type="entry name" value="Homodimeric domain of signal transducing histidine kinase"/>
    <property type="match status" value="1"/>
</dbReference>
<dbReference type="Pfam" id="PF02518">
    <property type="entry name" value="HATPase_c"/>
    <property type="match status" value="1"/>
</dbReference>
<dbReference type="InterPro" id="IPR029016">
    <property type="entry name" value="GAF-like_dom_sf"/>
</dbReference>
<keyword evidence="7" id="KW-0067">ATP-binding</keyword>
<keyword evidence="8" id="KW-0902">Two-component regulatory system</keyword>
<feature type="domain" description="Histidine kinase" evidence="10">
    <location>
        <begin position="250"/>
        <end position="471"/>
    </location>
</feature>
<dbReference type="SMART" id="SM00387">
    <property type="entry name" value="HATPase_c"/>
    <property type="match status" value="1"/>
</dbReference>
<dbReference type="PANTHER" id="PTHR42878">
    <property type="entry name" value="TWO-COMPONENT HISTIDINE KINASE"/>
    <property type="match status" value="1"/>
</dbReference>
<accession>A0ABX8WUH5</accession>
<keyword evidence="4" id="KW-0808">Transferase</keyword>
<evidence type="ECO:0000313" key="12">
    <source>
        <dbReference type="Proteomes" id="UP000826540"/>
    </source>
</evidence>
<evidence type="ECO:0000256" key="6">
    <source>
        <dbReference type="ARBA" id="ARBA00022777"/>
    </source>
</evidence>
<dbReference type="EC" id="2.7.13.3" evidence="2"/>
<evidence type="ECO:0000259" key="10">
    <source>
        <dbReference type="PROSITE" id="PS50109"/>
    </source>
</evidence>
<dbReference type="SMART" id="SM00388">
    <property type="entry name" value="HisKA"/>
    <property type="match status" value="1"/>
</dbReference>
<keyword evidence="9" id="KW-0175">Coiled coil</keyword>
<comment type="catalytic activity">
    <reaction evidence="1">
        <text>ATP + protein L-histidine = ADP + protein N-phospho-L-histidine.</text>
        <dbReference type="EC" id="2.7.13.3"/>
    </reaction>
</comment>
<dbReference type="Proteomes" id="UP000826540">
    <property type="component" value="Chromosome"/>
</dbReference>
<proteinExistence type="predicted"/>
<evidence type="ECO:0000256" key="4">
    <source>
        <dbReference type="ARBA" id="ARBA00022679"/>
    </source>
</evidence>
<organism evidence="11 12">
    <name type="scientific">Sphaerospermopsis torques-reginae ITEP-024</name>
    <dbReference type="NCBI Taxonomy" id="984208"/>
    <lineage>
        <taxon>Bacteria</taxon>
        <taxon>Bacillati</taxon>
        <taxon>Cyanobacteriota</taxon>
        <taxon>Cyanophyceae</taxon>
        <taxon>Nostocales</taxon>
        <taxon>Aphanizomenonaceae</taxon>
        <taxon>Sphaerospermopsis</taxon>
        <taxon>Sphaerospermopsis torques-reginae</taxon>
    </lineage>
</organism>
<dbReference type="RefSeq" id="WP_220608308.1">
    <property type="nucleotide sequence ID" value="NZ_CP080598.1"/>
</dbReference>
<dbReference type="GO" id="GO:0016301">
    <property type="term" value="F:kinase activity"/>
    <property type="evidence" value="ECO:0007669"/>
    <property type="project" value="UniProtKB-KW"/>
</dbReference>
<dbReference type="SUPFAM" id="SSF55781">
    <property type="entry name" value="GAF domain-like"/>
    <property type="match status" value="1"/>
</dbReference>
<keyword evidence="12" id="KW-1185">Reference proteome</keyword>
<feature type="coiled-coil region" evidence="9">
    <location>
        <begin position="36"/>
        <end position="74"/>
    </location>
</feature>
<dbReference type="PROSITE" id="PS50109">
    <property type="entry name" value="HIS_KIN"/>
    <property type="match status" value="1"/>
</dbReference>
<dbReference type="InterPro" id="IPR003594">
    <property type="entry name" value="HATPase_dom"/>
</dbReference>
<protein>
    <recommendedName>
        <fullName evidence="2">histidine kinase</fullName>
        <ecNumber evidence="2">2.7.13.3</ecNumber>
    </recommendedName>
</protein>
<dbReference type="SMART" id="SM00065">
    <property type="entry name" value="GAF"/>
    <property type="match status" value="1"/>
</dbReference>
<evidence type="ECO:0000256" key="3">
    <source>
        <dbReference type="ARBA" id="ARBA00022553"/>
    </source>
</evidence>
<dbReference type="InterPro" id="IPR036890">
    <property type="entry name" value="HATPase_C_sf"/>
</dbReference>
<gene>
    <name evidence="11" type="ORF">K2F26_13915</name>
</gene>
<evidence type="ECO:0000256" key="1">
    <source>
        <dbReference type="ARBA" id="ARBA00000085"/>
    </source>
</evidence>
<evidence type="ECO:0000256" key="7">
    <source>
        <dbReference type="ARBA" id="ARBA00022840"/>
    </source>
</evidence>
<dbReference type="SUPFAM" id="SSF55874">
    <property type="entry name" value="ATPase domain of HSP90 chaperone/DNA topoisomerase II/histidine kinase"/>
    <property type="match status" value="1"/>
</dbReference>
<sequence length="473" mass="54237">MKINQVESIPELTKSAFSQILFDVELDEKSCSEQFLRSIAAQKVELQKQVKYLQEQLELQKQQHRSQLQEVQNFHALVRRITEQIRDSVDINQVLQTAVQELARLLQLEQCQIELYHHNQTKAIVTYEYSYNLPSCQGLTKEIADFPEVYQPLLQKQPLQSIEILPGWQSQIQVVSQLAFPMFDAQGMLGNIWLIKPTEEKFNELEISLVQEVANECAIAIRQFQLKEKTKAQLQEIEKRERRKNEFLKTLSQELRTPVTNINLAAQTLEGLLTSSGIIDIELVPQLLQILHNECGRESKLINDLLTLTHLKIEPEPPILIPIDLKTWLTPIVESFRDVTHCQQQNLKLHIESKIPPLETDITDFDRIISELINHACQCTPPGETITVTAKLRIAAVELQISYSGVEIPTHELGKVFQPFYRFGKNAPWKTSDSGLELALVKAMVKRLSGNINVENADQQITFTITFPLHPVF</sequence>
<dbReference type="InterPro" id="IPR005467">
    <property type="entry name" value="His_kinase_dom"/>
</dbReference>
<dbReference type="InterPro" id="IPR003018">
    <property type="entry name" value="GAF"/>
</dbReference>
<dbReference type="Gene3D" id="1.10.287.130">
    <property type="match status" value="1"/>
</dbReference>
<keyword evidence="3" id="KW-0597">Phosphoprotein</keyword>
<dbReference type="Gene3D" id="3.30.450.40">
    <property type="match status" value="1"/>
</dbReference>
<dbReference type="InterPro" id="IPR003661">
    <property type="entry name" value="HisK_dim/P_dom"/>
</dbReference>
<dbReference type="InterPro" id="IPR050351">
    <property type="entry name" value="BphY/WalK/GraS-like"/>
</dbReference>
<dbReference type="CDD" id="cd00082">
    <property type="entry name" value="HisKA"/>
    <property type="match status" value="1"/>
</dbReference>
<dbReference type="PRINTS" id="PR00344">
    <property type="entry name" value="BCTRLSENSOR"/>
</dbReference>
<dbReference type="Pfam" id="PF00512">
    <property type="entry name" value="HisKA"/>
    <property type="match status" value="1"/>
</dbReference>
<evidence type="ECO:0000256" key="8">
    <source>
        <dbReference type="ARBA" id="ARBA00023012"/>
    </source>
</evidence>
<name>A0ABX8WUH5_9CYAN</name>
<evidence type="ECO:0000256" key="2">
    <source>
        <dbReference type="ARBA" id="ARBA00012438"/>
    </source>
</evidence>
<dbReference type="PANTHER" id="PTHR42878:SF7">
    <property type="entry name" value="SENSOR HISTIDINE KINASE GLRK"/>
    <property type="match status" value="1"/>
</dbReference>
<dbReference type="InterPro" id="IPR004358">
    <property type="entry name" value="Sig_transdc_His_kin-like_C"/>
</dbReference>
<evidence type="ECO:0000256" key="9">
    <source>
        <dbReference type="SAM" id="Coils"/>
    </source>
</evidence>
<evidence type="ECO:0000313" key="11">
    <source>
        <dbReference type="EMBL" id="QYX30060.1"/>
    </source>
</evidence>